<dbReference type="PANTHER" id="PTHR46477:SF8">
    <property type="entry name" value="OS08G0257100 PROTEIN"/>
    <property type="match status" value="1"/>
</dbReference>
<keyword evidence="5" id="KW-1185">Reference proteome</keyword>
<reference evidence="4" key="2">
    <citation type="submission" date="2018-05" db="EMBL/GenBank/DDBJ databases">
        <title>OpunRS2 (Oryza punctata Reference Sequence Version 2).</title>
        <authorList>
            <person name="Zhang J."/>
            <person name="Kudrna D."/>
            <person name="Lee S."/>
            <person name="Talag J."/>
            <person name="Welchert J."/>
            <person name="Wing R.A."/>
        </authorList>
    </citation>
    <scope>NUCLEOTIDE SEQUENCE [LARGE SCALE GENOMIC DNA]</scope>
</reference>
<feature type="region of interest" description="Disordered" evidence="2">
    <location>
        <begin position="308"/>
        <end position="329"/>
    </location>
</feature>
<protein>
    <recommendedName>
        <fullName evidence="3">DC1 domain-containing protein</fullName>
    </recommendedName>
</protein>
<dbReference type="SUPFAM" id="SSF57889">
    <property type="entry name" value="Cysteine-rich domain"/>
    <property type="match status" value="4"/>
</dbReference>
<accession>A0A0E0LUM2</accession>
<dbReference type="PANTHER" id="PTHR46477">
    <property type="entry name" value="CYSTEINE/HISTIDINE-RICH C1 DOMAIN FAMILY PROTEIN"/>
    <property type="match status" value="1"/>
</dbReference>
<dbReference type="EnsemblPlants" id="OPUNC08G12380.1">
    <property type="protein sequence ID" value="OPUNC08G12380.1"/>
    <property type="gene ID" value="OPUNC08G12380"/>
</dbReference>
<keyword evidence="1" id="KW-0677">Repeat</keyword>
<reference evidence="4" key="1">
    <citation type="submission" date="2015-04" db="UniProtKB">
        <authorList>
            <consortium name="EnsemblPlants"/>
        </authorList>
    </citation>
    <scope>IDENTIFICATION</scope>
</reference>
<dbReference type="Proteomes" id="UP000026962">
    <property type="component" value="Chromosome 8"/>
</dbReference>
<evidence type="ECO:0000256" key="1">
    <source>
        <dbReference type="ARBA" id="ARBA00022737"/>
    </source>
</evidence>
<name>A0A0E0LUM2_ORYPU</name>
<dbReference type="Gramene" id="OPUNC08G12380.1">
    <property type="protein sequence ID" value="OPUNC08G12380.1"/>
    <property type="gene ID" value="OPUNC08G12380"/>
</dbReference>
<dbReference type="eggNOG" id="ENOG502QUAU">
    <property type="taxonomic scope" value="Eukaryota"/>
</dbReference>
<evidence type="ECO:0000256" key="2">
    <source>
        <dbReference type="SAM" id="MobiDB-lite"/>
    </source>
</evidence>
<sequence>MTDPVPSESEHLERSTAESWMEEVSQQLCHDVQHFLEELSRNEGTRRLQVIADIEILKARAKEATQRYKIYNNNLESNDCVLPTPGFGDPPVEITHQFHPAHKLRLADTDTDGGWPSRCGGCKELAAGRRRYTCEPCNLTLYTCCATAARTLQHPLLPGRHFRLLEQPPPPPPWLTDCGWACDACGDLLRADGFAYHCTDEHGLGLNLHPRCARLPVAARAVARYDAVELRKVASSGRCSICMSGEDGYRHRFWSYRFSGGDDEFVDVHMSCLKELASQSHETLTNLYEILMDGPPWMPTNNWGEGTSGQVNSSGISKGKMPARKEGDAGKFQYNNGVNNTMAMAPDTKTITHPSHPEHKLQLVTTTGEAPFLCDSCKEPGDGPRYHCNACDFDMHNFCAHAPAKLRHYDLFKGRTFKLLAEPPPGPPETPHPAGGDGRWCDTCGDPIKGLVYHCSGANLDLHPCCASLDGAKTKITLDGVAFDIAEHRKCGLCSSSRREEGRHCCRLRHREQWWYYHSTGDVGDGETTVYIHVACVKQIARMRWQAARDMKCGAQIMLASDEMMKEGGPLEGIPSERARMIVGAVVRIIIAVIFGDRTAIEGDVRSWSALNLQWLTDLLGIQI</sequence>
<evidence type="ECO:0000313" key="5">
    <source>
        <dbReference type="Proteomes" id="UP000026962"/>
    </source>
</evidence>
<dbReference type="InterPro" id="IPR046349">
    <property type="entry name" value="C1-like_sf"/>
</dbReference>
<dbReference type="HOGENOM" id="CLU_039353_0_0_1"/>
<proteinExistence type="predicted"/>
<dbReference type="AlphaFoldDB" id="A0A0E0LUM2"/>
<evidence type="ECO:0000259" key="3">
    <source>
        <dbReference type="Pfam" id="PF03107"/>
    </source>
</evidence>
<evidence type="ECO:0000313" key="4">
    <source>
        <dbReference type="EnsemblPlants" id="OPUNC08G12380.1"/>
    </source>
</evidence>
<feature type="domain" description="DC1" evidence="3">
    <location>
        <begin position="354"/>
        <end position="400"/>
    </location>
</feature>
<dbReference type="Pfam" id="PF03107">
    <property type="entry name" value="C1_2"/>
    <property type="match status" value="1"/>
</dbReference>
<dbReference type="InterPro" id="IPR004146">
    <property type="entry name" value="DC1"/>
</dbReference>
<organism evidence="4">
    <name type="scientific">Oryza punctata</name>
    <name type="common">Red rice</name>
    <dbReference type="NCBI Taxonomy" id="4537"/>
    <lineage>
        <taxon>Eukaryota</taxon>
        <taxon>Viridiplantae</taxon>
        <taxon>Streptophyta</taxon>
        <taxon>Embryophyta</taxon>
        <taxon>Tracheophyta</taxon>
        <taxon>Spermatophyta</taxon>
        <taxon>Magnoliopsida</taxon>
        <taxon>Liliopsida</taxon>
        <taxon>Poales</taxon>
        <taxon>Poaceae</taxon>
        <taxon>BOP clade</taxon>
        <taxon>Oryzoideae</taxon>
        <taxon>Oryzeae</taxon>
        <taxon>Oryzinae</taxon>
        <taxon>Oryza</taxon>
    </lineage>
</organism>